<dbReference type="InterPro" id="IPR013636">
    <property type="entry name" value="ARMH3_C"/>
</dbReference>
<keyword evidence="7" id="KW-1185">Reference proteome</keyword>
<dbReference type="PANTHER" id="PTHR13608:SF3">
    <property type="entry name" value="ARMADILLO-LIKE HELICAL DOMAIN-CONTAINING PROTEIN 3"/>
    <property type="match status" value="1"/>
</dbReference>
<evidence type="ECO:0000256" key="2">
    <source>
        <dbReference type="ARBA" id="ARBA00022692"/>
    </source>
</evidence>
<keyword evidence="2" id="KW-0812">Transmembrane</keyword>
<evidence type="ECO:0000313" key="7">
    <source>
        <dbReference type="Proteomes" id="UP001215151"/>
    </source>
</evidence>
<dbReference type="PANTHER" id="PTHR13608">
    <property type="entry name" value="ARMADILLO-LIKE HELICAL DOMAIN-CONTAINING PROTEIN 3"/>
    <property type="match status" value="1"/>
</dbReference>
<evidence type="ECO:0000256" key="3">
    <source>
        <dbReference type="ARBA" id="ARBA00022989"/>
    </source>
</evidence>
<proteinExistence type="predicted"/>
<evidence type="ECO:0000259" key="5">
    <source>
        <dbReference type="SMART" id="SM01158"/>
    </source>
</evidence>
<dbReference type="InterPro" id="IPR039868">
    <property type="entry name" value="ARMD3-like"/>
</dbReference>
<dbReference type="SMART" id="SM01158">
    <property type="entry name" value="DUF1741"/>
    <property type="match status" value="1"/>
</dbReference>
<evidence type="ECO:0000313" key="6">
    <source>
        <dbReference type="EMBL" id="KAJ8488496.1"/>
    </source>
</evidence>
<gene>
    <name evidence="6" type="ORF">ONZ51_g3531</name>
</gene>
<dbReference type="EMBL" id="JAPEVG010000062">
    <property type="protein sequence ID" value="KAJ8488496.1"/>
    <property type="molecule type" value="Genomic_DNA"/>
</dbReference>
<reference evidence="6" key="1">
    <citation type="submission" date="2022-11" db="EMBL/GenBank/DDBJ databases">
        <title>Genome Sequence of Cubamyces cubensis.</title>
        <authorList>
            <person name="Buettner E."/>
        </authorList>
    </citation>
    <scope>NUCLEOTIDE SEQUENCE</scope>
    <source>
        <strain evidence="6">MPL-01</strain>
    </source>
</reference>
<keyword evidence="3" id="KW-1133">Transmembrane helix</keyword>
<keyword evidence="4" id="KW-0472">Membrane</keyword>
<accession>A0AAD7TXP3</accession>
<name>A0AAD7TXP3_9APHY</name>
<dbReference type="AlphaFoldDB" id="A0AAD7TXP3"/>
<feature type="domain" description="Armadillo-like helical" evidence="5">
    <location>
        <begin position="357"/>
        <end position="555"/>
    </location>
</feature>
<dbReference type="Proteomes" id="UP001215151">
    <property type="component" value="Unassembled WGS sequence"/>
</dbReference>
<organism evidence="6 7">
    <name type="scientific">Trametes cubensis</name>
    <dbReference type="NCBI Taxonomy" id="1111947"/>
    <lineage>
        <taxon>Eukaryota</taxon>
        <taxon>Fungi</taxon>
        <taxon>Dikarya</taxon>
        <taxon>Basidiomycota</taxon>
        <taxon>Agaricomycotina</taxon>
        <taxon>Agaricomycetes</taxon>
        <taxon>Polyporales</taxon>
        <taxon>Polyporaceae</taxon>
        <taxon>Trametes</taxon>
    </lineage>
</organism>
<dbReference type="Pfam" id="PF08427">
    <property type="entry name" value="ARMH3_C"/>
    <property type="match status" value="1"/>
</dbReference>
<dbReference type="GO" id="GO:0016020">
    <property type="term" value="C:membrane"/>
    <property type="evidence" value="ECO:0007669"/>
    <property type="project" value="UniProtKB-SubCell"/>
</dbReference>
<protein>
    <recommendedName>
        <fullName evidence="5">Armadillo-like helical domain-containing protein</fullName>
    </recommendedName>
</protein>
<comment type="caution">
    <text evidence="6">The sequence shown here is derived from an EMBL/GenBank/DDBJ whole genome shotgun (WGS) entry which is preliminary data.</text>
</comment>
<dbReference type="GO" id="GO:0005829">
    <property type="term" value="C:cytosol"/>
    <property type="evidence" value="ECO:0007669"/>
    <property type="project" value="TreeGrafter"/>
</dbReference>
<evidence type="ECO:0000256" key="1">
    <source>
        <dbReference type="ARBA" id="ARBA00004370"/>
    </source>
</evidence>
<sequence>MMERRDSVQFSSKFATTYSRLFQGIPADQLAPNHDLERFWSELLDLDVDRDFLAAKLNEARKDDCLGKLKPFLNALVDACIGTLRSEEADDAKKGHAANTLGVVSRCLLSKNLAGWEVMELFAGGVSDSDRVFNGLTSAIDEVLGNTTLPASLRHEVLQMAVIFVCGISQLSPGAYFLRHDLFPSIVTTITSPDTEQFTFEAALLLALLANFHKSDAAKLNPYLRCIRETTNEDLMRGICWAANFAAAAVVRAYQSISDDSSPSLTSTFGSLLSALRPDRALAAKPVDPPRELFKNQPIEACVILLPVFEFLHGSATFRKVFADNLTAHVEKKTSTPIPPLPITLLSLTSYLVSHASSSSSSRSIAYANLALNMLLVMSESDEILSALRADTNEEIRLCRQELWRALILLLDFLASKLDSLTTTGGVEQLTQETLLLIDFALCRSERLLPSPQTVHELVYEVVRSADVFRKQQALLDKLANPHVDTHKRHSGSRPRAPQALANITALAEQYETKLKEAGVRSANQGLRAVAKEIEKDGLSYGTDLHGTDDPPKQSEDVVGFIRFAYADGMALMP</sequence>
<comment type="subcellular location">
    <subcellularLocation>
        <location evidence="1">Membrane</location>
    </subcellularLocation>
</comment>
<evidence type="ECO:0000256" key="4">
    <source>
        <dbReference type="ARBA" id="ARBA00023136"/>
    </source>
</evidence>